<dbReference type="EMBL" id="CP014525">
    <property type="protein sequence ID" value="AMW34396.1"/>
    <property type="molecule type" value="Genomic_DNA"/>
</dbReference>
<evidence type="ECO:0000256" key="2">
    <source>
        <dbReference type="SAM" id="Phobius"/>
    </source>
</evidence>
<evidence type="ECO:0000313" key="4">
    <source>
        <dbReference type="Proteomes" id="UP000076066"/>
    </source>
</evidence>
<accession>A0A143DCK0</accession>
<dbReference type="KEGG" id="hjo:AY555_03445"/>
<keyword evidence="2" id="KW-1133">Transmembrane helix</keyword>
<keyword evidence="4" id="KW-1185">Reference proteome</keyword>
<evidence type="ECO:0000313" key="3">
    <source>
        <dbReference type="EMBL" id="AMW34396.1"/>
    </source>
</evidence>
<organism evidence="3 4">
    <name type="scientific">Haematospirillum jordaniae</name>
    <dbReference type="NCBI Taxonomy" id="1549855"/>
    <lineage>
        <taxon>Bacteria</taxon>
        <taxon>Pseudomonadati</taxon>
        <taxon>Pseudomonadota</taxon>
        <taxon>Alphaproteobacteria</taxon>
        <taxon>Rhodospirillales</taxon>
        <taxon>Novispirillaceae</taxon>
        <taxon>Haematospirillum</taxon>
    </lineage>
</organism>
<sequence length="63" mass="6749">MQHAAIWRLVHIAGVVGFVALYPGSGPAFRFLQGADVGNVGRERHIGRRGNRQGPEPGVQETG</sequence>
<name>A0A143DCK0_9PROT</name>
<gene>
    <name evidence="3" type="ORF">AY555_03445</name>
</gene>
<feature type="transmembrane region" description="Helical" evidence="2">
    <location>
        <begin position="6"/>
        <end position="24"/>
    </location>
</feature>
<protein>
    <submittedName>
        <fullName evidence="3">Uncharacterized protein</fullName>
    </submittedName>
</protein>
<dbReference type="Proteomes" id="UP000076066">
    <property type="component" value="Chromosome"/>
</dbReference>
<keyword evidence="2" id="KW-0812">Transmembrane</keyword>
<dbReference type="AlphaFoldDB" id="A0A143DCK0"/>
<reference evidence="3 4" key="1">
    <citation type="submission" date="2016-02" db="EMBL/GenBank/DDBJ databases">
        <title>Complete Genome of H5569, the type strain of the newly described species Haematospirillium jordaniae.</title>
        <authorList>
            <person name="Nicholson A.C."/>
            <person name="Humrighouse B.W."/>
            <person name="Loparov V."/>
            <person name="McQuiston J.R."/>
        </authorList>
    </citation>
    <scope>NUCLEOTIDE SEQUENCE [LARGE SCALE GENOMIC DNA]</scope>
    <source>
        <strain evidence="3 4">H5569</strain>
    </source>
</reference>
<feature type="region of interest" description="Disordered" evidence="1">
    <location>
        <begin position="42"/>
        <end position="63"/>
    </location>
</feature>
<keyword evidence="2" id="KW-0472">Membrane</keyword>
<proteinExistence type="predicted"/>
<evidence type="ECO:0000256" key="1">
    <source>
        <dbReference type="SAM" id="MobiDB-lite"/>
    </source>
</evidence>